<dbReference type="RefSeq" id="WP_131126455.1">
    <property type="nucleotide sequence ID" value="NZ_SIXH01000708.1"/>
</dbReference>
<comment type="function">
    <text evidence="1">Multidrug efflux pump.</text>
</comment>
<keyword evidence="7" id="KW-1133">Transmembrane helix</keyword>
<keyword evidence="4" id="KW-0813">Transport</keyword>
<evidence type="ECO:0000256" key="3">
    <source>
        <dbReference type="ARBA" id="ARBA00020268"/>
    </source>
</evidence>
<evidence type="ECO:0000256" key="5">
    <source>
        <dbReference type="ARBA" id="ARBA00031636"/>
    </source>
</evidence>
<accession>A0A4Q9HL07</accession>
<dbReference type="InterPro" id="IPR002528">
    <property type="entry name" value="MATE_fam"/>
</dbReference>
<comment type="similarity">
    <text evidence="2">Belongs to the multi antimicrobial extrusion (MATE) (TC 2.A.66.1) family.</text>
</comment>
<feature type="transmembrane region" description="Helical" evidence="7">
    <location>
        <begin position="36"/>
        <end position="56"/>
    </location>
</feature>
<evidence type="ECO:0000256" key="4">
    <source>
        <dbReference type="ARBA" id="ARBA00022448"/>
    </source>
</evidence>
<organism evidence="8 9">
    <name type="scientific">Streptomyces kasugaensis</name>
    <dbReference type="NCBI Taxonomy" id="1946"/>
    <lineage>
        <taxon>Bacteria</taxon>
        <taxon>Bacillati</taxon>
        <taxon>Actinomycetota</taxon>
        <taxon>Actinomycetes</taxon>
        <taxon>Kitasatosporales</taxon>
        <taxon>Streptomycetaceae</taxon>
        <taxon>Streptomyces</taxon>
    </lineage>
</organism>
<dbReference type="AlphaFoldDB" id="A0A4Q9HL07"/>
<keyword evidence="7" id="KW-0472">Membrane</keyword>
<dbReference type="GO" id="GO:0042910">
    <property type="term" value="F:xenobiotic transmembrane transporter activity"/>
    <property type="evidence" value="ECO:0007669"/>
    <property type="project" value="InterPro"/>
</dbReference>
<feature type="transmembrane region" description="Helical" evidence="7">
    <location>
        <begin position="416"/>
        <end position="443"/>
    </location>
</feature>
<sequence length="509" mass="51960">MQLTILLRDSRALATLAVPLILTQLAQVALTTTDTVMMGLLGTVDLAAGGLAIVIFNQLRTMGVGLVTSVGNQIAAASARAEAAQGSGVLDAGRAEREGAGDPGEGSGVGDPGESNGAGGPAESGGAGDPVGSGGAGYPAESSEEVRRIVRASLAVATLAGVAGAVLMLLIGQALTPLGQEADVVDRAQTMLLALAPGLVPCLWFQAIRQFTVGMRRPQALLQITLASVAVNAAVNWALIHGTWGLPKVGLPGVGVATSLVYLLSFLALYASAKRDEVLGPLLSLNIAAADRATVRRLVKLGIPIAATYGSEAGFFSVTALMAGSFGSAALAAHTAVNQLVYIVFQVAVGLSHAASINVSRELALGRTDTALRIKNTALACAAAVMAVVAVLYITLPHLVLRPFFDTGGGKDAEAVAIATHLLLVIAVLQFFDCAQNIGVGLLRGLDDTKSGFRITLIGYWVVGLPTAWLLGYAAGLHTLGIWLGLLTGLAVTAALLLRRYGTSLRARG</sequence>
<feature type="transmembrane region" description="Helical" evidence="7">
    <location>
        <begin position="339"/>
        <end position="357"/>
    </location>
</feature>
<gene>
    <name evidence="8" type="ORF">EYS09_36750</name>
</gene>
<feature type="transmembrane region" description="Helical" evidence="7">
    <location>
        <begin position="191"/>
        <end position="208"/>
    </location>
</feature>
<keyword evidence="7" id="KW-0812">Transmembrane</keyword>
<dbReference type="EMBL" id="SIXH01000708">
    <property type="protein sequence ID" value="TBO54780.1"/>
    <property type="molecule type" value="Genomic_DNA"/>
</dbReference>
<dbReference type="CDD" id="cd13131">
    <property type="entry name" value="MATE_NorM_like"/>
    <property type="match status" value="1"/>
</dbReference>
<reference evidence="8 9" key="1">
    <citation type="submission" date="2019-02" db="EMBL/GenBank/DDBJ databases">
        <title>Draft Genome Sequence of Streptomyces sp. AM-2504, identified by 16S rRNA comparative analysis as a Streptomyces Kasugaensis strain.</title>
        <authorList>
            <person name="Napolioni V."/>
            <person name="Giuliodori A.M."/>
            <person name="Spurio R."/>
            <person name="Fabbretti A."/>
        </authorList>
    </citation>
    <scope>NUCLEOTIDE SEQUENCE [LARGE SCALE GENOMIC DNA]</scope>
    <source>
        <strain evidence="8 9">AM-2504</strain>
    </source>
</reference>
<name>A0A4Q9HL07_STRKA</name>
<evidence type="ECO:0000313" key="9">
    <source>
        <dbReference type="Proteomes" id="UP000292452"/>
    </source>
</evidence>
<dbReference type="GO" id="GO:0005886">
    <property type="term" value="C:plasma membrane"/>
    <property type="evidence" value="ECO:0007669"/>
    <property type="project" value="TreeGrafter"/>
</dbReference>
<comment type="caution">
    <text evidence="8">The sequence shown here is derived from an EMBL/GenBank/DDBJ whole genome shotgun (WGS) entry which is preliminary data.</text>
</comment>
<evidence type="ECO:0000256" key="2">
    <source>
        <dbReference type="ARBA" id="ARBA00010199"/>
    </source>
</evidence>
<dbReference type="PANTHER" id="PTHR43298:SF2">
    <property type="entry name" value="FMN_FAD EXPORTER YEEO-RELATED"/>
    <property type="match status" value="1"/>
</dbReference>
<feature type="transmembrane region" description="Helical" evidence="7">
    <location>
        <begin position="12"/>
        <end position="30"/>
    </location>
</feature>
<dbReference type="Pfam" id="PF01554">
    <property type="entry name" value="MatE"/>
    <property type="match status" value="2"/>
</dbReference>
<dbReference type="InterPro" id="IPR050222">
    <property type="entry name" value="MATE_MdtK"/>
</dbReference>
<feature type="transmembrane region" description="Helical" evidence="7">
    <location>
        <begin position="152"/>
        <end position="171"/>
    </location>
</feature>
<dbReference type="Proteomes" id="UP000292452">
    <property type="component" value="Unassembled WGS sequence"/>
</dbReference>
<feature type="transmembrane region" description="Helical" evidence="7">
    <location>
        <begin position="220"/>
        <end position="239"/>
    </location>
</feature>
<dbReference type="PANTHER" id="PTHR43298">
    <property type="entry name" value="MULTIDRUG RESISTANCE PROTEIN NORM-RELATED"/>
    <property type="match status" value="1"/>
</dbReference>
<keyword evidence="9" id="KW-1185">Reference proteome</keyword>
<feature type="transmembrane region" description="Helical" evidence="7">
    <location>
        <begin position="480"/>
        <end position="498"/>
    </location>
</feature>
<protein>
    <recommendedName>
        <fullName evidence="3">Probable multidrug resistance protein NorM</fullName>
    </recommendedName>
    <alternativeName>
        <fullName evidence="5">Multidrug-efflux transporter</fullName>
    </alternativeName>
</protein>
<evidence type="ECO:0000256" key="1">
    <source>
        <dbReference type="ARBA" id="ARBA00003408"/>
    </source>
</evidence>
<proteinExistence type="inferred from homology"/>
<dbReference type="GO" id="GO:0015297">
    <property type="term" value="F:antiporter activity"/>
    <property type="evidence" value="ECO:0007669"/>
    <property type="project" value="InterPro"/>
</dbReference>
<feature type="compositionally biased region" description="Gly residues" evidence="6">
    <location>
        <begin position="101"/>
        <end position="137"/>
    </location>
</feature>
<feature type="transmembrane region" description="Helical" evidence="7">
    <location>
        <begin position="251"/>
        <end position="271"/>
    </location>
</feature>
<feature type="region of interest" description="Disordered" evidence="6">
    <location>
        <begin position="87"/>
        <end position="139"/>
    </location>
</feature>
<evidence type="ECO:0000256" key="7">
    <source>
        <dbReference type="SAM" id="Phobius"/>
    </source>
</evidence>
<feature type="non-terminal residue" evidence="8">
    <location>
        <position position="509"/>
    </location>
</feature>
<dbReference type="NCBIfam" id="TIGR00797">
    <property type="entry name" value="matE"/>
    <property type="match status" value="1"/>
</dbReference>
<evidence type="ECO:0000313" key="8">
    <source>
        <dbReference type="EMBL" id="TBO54780.1"/>
    </source>
</evidence>
<feature type="transmembrane region" description="Helical" evidence="7">
    <location>
        <begin position="378"/>
        <end position="396"/>
    </location>
</feature>
<evidence type="ECO:0000256" key="6">
    <source>
        <dbReference type="SAM" id="MobiDB-lite"/>
    </source>
</evidence>
<feature type="transmembrane region" description="Helical" evidence="7">
    <location>
        <begin position="455"/>
        <end position="474"/>
    </location>
</feature>